<name>A0AAV2JS97_KNICA</name>
<protein>
    <submittedName>
        <fullName evidence="2">Uncharacterized protein</fullName>
    </submittedName>
</protein>
<proteinExistence type="predicted"/>
<reference evidence="2 3" key="1">
    <citation type="submission" date="2024-04" db="EMBL/GenBank/DDBJ databases">
        <authorList>
            <person name="Waldvogel A.-M."/>
            <person name="Schoenle A."/>
        </authorList>
    </citation>
    <scope>NUCLEOTIDE SEQUENCE [LARGE SCALE GENOMIC DNA]</scope>
</reference>
<organism evidence="2 3">
    <name type="scientific">Knipowitschia caucasica</name>
    <name type="common">Caucasian dwarf goby</name>
    <name type="synonym">Pomatoschistus caucasicus</name>
    <dbReference type="NCBI Taxonomy" id="637954"/>
    <lineage>
        <taxon>Eukaryota</taxon>
        <taxon>Metazoa</taxon>
        <taxon>Chordata</taxon>
        <taxon>Craniata</taxon>
        <taxon>Vertebrata</taxon>
        <taxon>Euteleostomi</taxon>
        <taxon>Actinopterygii</taxon>
        <taxon>Neopterygii</taxon>
        <taxon>Teleostei</taxon>
        <taxon>Neoteleostei</taxon>
        <taxon>Acanthomorphata</taxon>
        <taxon>Gobiaria</taxon>
        <taxon>Gobiiformes</taxon>
        <taxon>Gobioidei</taxon>
        <taxon>Gobiidae</taxon>
        <taxon>Gobiinae</taxon>
        <taxon>Knipowitschia</taxon>
    </lineage>
</organism>
<gene>
    <name evidence="2" type="ORF">KC01_LOCUS10206</name>
</gene>
<keyword evidence="3" id="KW-1185">Reference proteome</keyword>
<evidence type="ECO:0000313" key="2">
    <source>
        <dbReference type="EMBL" id="CAL1579113.1"/>
    </source>
</evidence>
<evidence type="ECO:0000256" key="1">
    <source>
        <dbReference type="SAM" id="MobiDB-lite"/>
    </source>
</evidence>
<evidence type="ECO:0000313" key="3">
    <source>
        <dbReference type="Proteomes" id="UP001497482"/>
    </source>
</evidence>
<feature type="region of interest" description="Disordered" evidence="1">
    <location>
        <begin position="1"/>
        <end position="32"/>
    </location>
</feature>
<dbReference type="Proteomes" id="UP001497482">
    <property type="component" value="Chromosome 14"/>
</dbReference>
<feature type="region of interest" description="Disordered" evidence="1">
    <location>
        <begin position="50"/>
        <end position="110"/>
    </location>
</feature>
<dbReference type="AlphaFoldDB" id="A0AAV2JS97"/>
<accession>A0AAV2JS97</accession>
<sequence length="110" mass="12004">MATLDNSNILPHYADTRGDSGRDQSFQQPLKCPARSAAELRCRENPLIAHSIENQARPLRTSPTEKPPHLQSFLDAHSVRGVSQATPPAVPGHAPCGARPRPPRFPDTHS</sequence>
<dbReference type="EMBL" id="OZ035836">
    <property type="protein sequence ID" value="CAL1579113.1"/>
    <property type="molecule type" value="Genomic_DNA"/>
</dbReference>